<reference evidence="1" key="1">
    <citation type="journal article" date="2021" name="Mol. Plant Microbe Interact.">
        <title>Complete Genome Sequence of the Plant-Pathogenic Fungus Colletotrichum lupini.</title>
        <authorList>
            <person name="Baroncelli R."/>
            <person name="Pensec F."/>
            <person name="Da Lio D."/>
            <person name="Boufleur T."/>
            <person name="Vicente I."/>
            <person name="Sarrocco S."/>
            <person name="Picot A."/>
            <person name="Baraldi E."/>
            <person name="Sukno S."/>
            <person name="Thon M."/>
            <person name="Le Floch G."/>
        </authorList>
    </citation>
    <scope>NUCLEOTIDE SEQUENCE</scope>
    <source>
        <strain evidence="1">IMI 504893</strain>
    </source>
</reference>
<proteinExistence type="predicted"/>
<dbReference type="Proteomes" id="UP000830671">
    <property type="component" value="Chromosome 3"/>
</dbReference>
<dbReference type="EMBL" id="CP019475">
    <property type="protein sequence ID" value="UQC80926.1"/>
    <property type="molecule type" value="Genomic_DNA"/>
</dbReference>
<dbReference type="GeneID" id="73340421"/>
<keyword evidence="2" id="KW-1185">Reference proteome</keyword>
<gene>
    <name evidence="1" type="ORF">CLUP02_06412</name>
</gene>
<name>A0A9Q8SP55_9PEZI</name>
<dbReference type="AlphaFoldDB" id="A0A9Q8SP55"/>
<dbReference type="RefSeq" id="XP_049142554.1">
    <property type="nucleotide sequence ID" value="XM_049285411.1"/>
</dbReference>
<sequence length="198" mass="21732">MIGQTGLCTPATIIVEFTALAALQQVTQEPALAQPPRVTFHGIHRVSRALPDERFNGVEARQRLKRSLMTSTFASGPSPRRQALSEAVISGQLPRTRTLVILPEAAKLSPSMRLRMIRDSSVRTDKIPGISLEKGGPIMEGQSQHNNPISSEIICESFINPLIGGMDNASPNLHETFRIVKSLDSLGPRLKMTDLFRQ</sequence>
<protein>
    <submittedName>
        <fullName evidence="1">Uncharacterized protein</fullName>
    </submittedName>
</protein>
<accession>A0A9Q8SP55</accession>
<organism evidence="1 2">
    <name type="scientific">Colletotrichum lupini</name>
    <dbReference type="NCBI Taxonomy" id="145971"/>
    <lineage>
        <taxon>Eukaryota</taxon>
        <taxon>Fungi</taxon>
        <taxon>Dikarya</taxon>
        <taxon>Ascomycota</taxon>
        <taxon>Pezizomycotina</taxon>
        <taxon>Sordariomycetes</taxon>
        <taxon>Hypocreomycetidae</taxon>
        <taxon>Glomerellales</taxon>
        <taxon>Glomerellaceae</taxon>
        <taxon>Colletotrichum</taxon>
        <taxon>Colletotrichum acutatum species complex</taxon>
    </lineage>
</organism>
<dbReference type="KEGG" id="clup:CLUP02_06412"/>
<evidence type="ECO:0000313" key="2">
    <source>
        <dbReference type="Proteomes" id="UP000830671"/>
    </source>
</evidence>
<evidence type="ECO:0000313" key="1">
    <source>
        <dbReference type="EMBL" id="UQC80926.1"/>
    </source>
</evidence>